<protein>
    <recommendedName>
        <fullName evidence="4">Tr-type G domain-containing protein</fullName>
    </recommendedName>
</protein>
<dbReference type="PROSITE" id="PS51722">
    <property type="entry name" value="G_TR_2"/>
    <property type="match status" value="1"/>
</dbReference>
<keyword evidence="6" id="KW-1185">Reference proteome</keyword>
<reference evidence="5 6" key="1">
    <citation type="journal article" date="2019" name="Genome Biol. Evol.">
        <title>The Rhododendron genome and chromosomal organization provide insight into shared whole-genome duplications across the heath family (Ericaceae).</title>
        <authorList>
            <person name="Soza V.L."/>
            <person name="Lindsley D."/>
            <person name="Waalkes A."/>
            <person name="Ramage E."/>
            <person name="Patwardhan R.P."/>
            <person name="Burton J.N."/>
            <person name="Adey A."/>
            <person name="Kumar A."/>
            <person name="Qiu R."/>
            <person name="Shendure J."/>
            <person name="Hall B."/>
        </authorList>
    </citation>
    <scope>NUCLEOTIDE SEQUENCE [LARGE SCALE GENOMIC DNA]</scope>
    <source>
        <strain evidence="5">RSF 1966-606</strain>
    </source>
</reference>
<dbReference type="PRINTS" id="PR00315">
    <property type="entry name" value="ELONGATNFCT"/>
</dbReference>
<dbReference type="GO" id="GO:0003924">
    <property type="term" value="F:GTPase activity"/>
    <property type="evidence" value="ECO:0007669"/>
    <property type="project" value="InterPro"/>
</dbReference>
<feature type="non-terminal residue" evidence="5">
    <location>
        <position position="1"/>
    </location>
</feature>
<dbReference type="SUPFAM" id="SSF52540">
    <property type="entry name" value="P-loop containing nucleoside triphosphate hydrolases"/>
    <property type="match status" value="1"/>
</dbReference>
<dbReference type="OrthoDB" id="613853at2759"/>
<sequence length="316" mass="35450">MESRRAPPTPTTPSPPPTTTSAAPLRRPPHHLARIGKTCLDSNRQSSCGGKEKVHINIVVIGHVNSGKSTTTGHLIYKLGGIDKRVIERFKKEAAEMNKKSLKYAWVLDKLKDECERGITIDIALWKFKTTKYYCAVIDAPCHRDFTKNIWLPRVGTIDWLILSVLEVKAYSPPFLNCKSLTLNLRIADEDLLGIAKLIDNSPYLETLVISTETSYPSEELYNNAGIHLDFFPRQISVLSQSHTITQGPQLCCKWPMYLWKHATKLPDLSLYPGGAAALSLPSTAPSVLIDFYHPMFRRFPTQLPDPTLRETLVDG</sequence>
<dbReference type="Gene3D" id="3.40.50.300">
    <property type="entry name" value="P-loop containing nucleotide triphosphate hydrolases"/>
    <property type="match status" value="1"/>
</dbReference>
<dbReference type="InterPro" id="IPR050100">
    <property type="entry name" value="TRAFAC_GTPase_members"/>
</dbReference>
<proteinExistence type="predicted"/>
<keyword evidence="1" id="KW-0547">Nucleotide-binding</keyword>
<dbReference type="InterPro" id="IPR027417">
    <property type="entry name" value="P-loop_NTPase"/>
</dbReference>
<feature type="domain" description="Tr-type G" evidence="4">
    <location>
        <begin position="53"/>
        <end position="149"/>
    </location>
</feature>
<dbReference type="GO" id="GO:0005525">
    <property type="term" value="F:GTP binding"/>
    <property type="evidence" value="ECO:0007669"/>
    <property type="project" value="UniProtKB-KW"/>
</dbReference>
<comment type="caution">
    <text evidence="5">The sequence shown here is derived from an EMBL/GenBank/DDBJ whole genome shotgun (WGS) entry which is preliminary data.</text>
</comment>
<evidence type="ECO:0000256" key="1">
    <source>
        <dbReference type="ARBA" id="ARBA00022741"/>
    </source>
</evidence>
<gene>
    <name evidence="5" type="ORF">C3L33_00824</name>
</gene>
<evidence type="ECO:0000259" key="4">
    <source>
        <dbReference type="PROSITE" id="PS51722"/>
    </source>
</evidence>
<feature type="compositionally biased region" description="Pro residues" evidence="3">
    <location>
        <begin position="7"/>
        <end position="18"/>
    </location>
</feature>
<accession>A0A6A4MBW9</accession>
<evidence type="ECO:0000256" key="3">
    <source>
        <dbReference type="SAM" id="MobiDB-lite"/>
    </source>
</evidence>
<evidence type="ECO:0000256" key="2">
    <source>
        <dbReference type="ARBA" id="ARBA00023134"/>
    </source>
</evidence>
<evidence type="ECO:0000313" key="5">
    <source>
        <dbReference type="EMBL" id="KAE9467270.1"/>
    </source>
</evidence>
<dbReference type="InterPro" id="IPR000795">
    <property type="entry name" value="T_Tr_GTP-bd_dom"/>
</dbReference>
<feature type="region of interest" description="Disordered" evidence="3">
    <location>
        <begin position="1"/>
        <end position="28"/>
    </location>
</feature>
<dbReference type="Pfam" id="PF00009">
    <property type="entry name" value="GTP_EFTU"/>
    <property type="match status" value="1"/>
</dbReference>
<dbReference type="EMBL" id="QEFC01000040">
    <property type="protein sequence ID" value="KAE9467270.1"/>
    <property type="molecule type" value="Genomic_DNA"/>
</dbReference>
<dbReference type="FunFam" id="3.40.50.300:FF:001283">
    <property type="entry name" value="Eukaryotic translation elongation factor 1 alpha 1"/>
    <property type="match status" value="1"/>
</dbReference>
<name>A0A6A4MBW9_9ERIC</name>
<dbReference type="Proteomes" id="UP000428333">
    <property type="component" value="Linkage Group LG01"/>
</dbReference>
<dbReference type="AlphaFoldDB" id="A0A6A4MBW9"/>
<evidence type="ECO:0000313" key="6">
    <source>
        <dbReference type="Proteomes" id="UP000428333"/>
    </source>
</evidence>
<keyword evidence="2" id="KW-0342">GTP-binding</keyword>
<organism evidence="5 6">
    <name type="scientific">Rhododendron williamsianum</name>
    <dbReference type="NCBI Taxonomy" id="262921"/>
    <lineage>
        <taxon>Eukaryota</taxon>
        <taxon>Viridiplantae</taxon>
        <taxon>Streptophyta</taxon>
        <taxon>Embryophyta</taxon>
        <taxon>Tracheophyta</taxon>
        <taxon>Spermatophyta</taxon>
        <taxon>Magnoliopsida</taxon>
        <taxon>eudicotyledons</taxon>
        <taxon>Gunneridae</taxon>
        <taxon>Pentapetalae</taxon>
        <taxon>asterids</taxon>
        <taxon>Ericales</taxon>
        <taxon>Ericaceae</taxon>
        <taxon>Ericoideae</taxon>
        <taxon>Rhodoreae</taxon>
        <taxon>Rhododendron</taxon>
    </lineage>
</organism>
<dbReference type="PANTHER" id="PTHR23115">
    <property type="entry name" value="TRANSLATION FACTOR"/>
    <property type="match status" value="1"/>
</dbReference>